<dbReference type="InParanoid" id="A0A1P8BG62"/>
<keyword evidence="3" id="KW-1185">Reference proteome</keyword>
<evidence type="ECO:0000313" key="3">
    <source>
        <dbReference type="Proteomes" id="UP000006548"/>
    </source>
</evidence>
<name>A0A1P8BG62_ARATH</name>
<dbReference type="Proteomes" id="UP000006548">
    <property type="component" value="Chromosome 5"/>
</dbReference>
<sequence>MFDSLSEECFDSDRLRKNSGEQSKSSQLLLMFIAKCDWYKKGNKRVLIFLEGREERQTKDTNILNQKEKKNIKPSQ</sequence>
<gene>
    <name evidence="1 2" type="ordered locus">At5g35927</name>
</gene>
<dbReference type="EMBL" id="CP002688">
    <property type="protein sequence ID" value="ANM70590.1"/>
    <property type="molecule type" value="Genomic_DNA"/>
</dbReference>
<protein>
    <submittedName>
        <fullName evidence="2">Uncharacterized protein</fullName>
    </submittedName>
</protein>
<accession>A0A1P8BG62</accession>
<evidence type="ECO:0000313" key="1">
    <source>
        <dbReference type="Araport" id="AT5G35927"/>
    </source>
</evidence>
<proteinExistence type="predicted"/>
<evidence type="ECO:0000313" key="2">
    <source>
        <dbReference type="EMBL" id="ANM70590.1"/>
    </source>
</evidence>
<reference evidence="2 3" key="1">
    <citation type="journal article" date="2000" name="Nature">
        <title>Sequence and analysis of chromosome 5 of the plant Arabidopsis thaliana.</title>
        <authorList>
            <consortium name="Kazusa DNA Research Institute"/>
            <consortium name="Cold Spring Harbor and Washington University in St Louis Sequencing Consortium"/>
            <consortium name="European Union Arabidopsis Genome Sequencing Consortium"/>
            <person name="Tabata S."/>
            <person name="Kaneko T."/>
            <person name="Nakamura Y."/>
            <person name="Kotani H."/>
            <person name="Kato T."/>
            <person name="Asamizu E."/>
            <person name="Miyajima N."/>
            <person name="Sasamoto S."/>
            <person name="Kimura T."/>
            <person name="Hosouchi T."/>
            <person name="Kawashima K."/>
            <person name="Kohara M."/>
            <person name="Matsumoto M."/>
            <person name="Matsuno A."/>
            <person name="Muraki A."/>
            <person name="Nakayama S."/>
            <person name="Nakazaki N."/>
            <person name="Naruo K."/>
            <person name="Okumura S."/>
            <person name="Shinpo S."/>
            <person name="Takeuchi C."/>
            <person name="Wada T."/>
            <person name="Watanabe A."/>
            <person name="Yamada M."/>
            <person name="Yasuda M."/>
            <person name="Sato S."/>
            <person name="de la Bastide M."/>
            <person name="Huang E."/>
            <person name="Spiegel L."/>
            <person name="Gnoj L."/>
            <person name="O'Shaughnessy A."/>
            <person name="Preston R."/>
            <person name="Habermann K."/>
            <person name="Murray J."/>
            <person name="Johnson D."/>
            <person name="Rohlfing T."/>
            <person name="Nelson J."/>
            <person name="Stoneking T."/>
            <person name="Pepin K."/>
            <person name="Spieth J."/>
            <person name="Sekhon M."/>
            <person name="Armstrong J."/>
            <person name="Becker M."/>
            <person name="Belter E."/>
            <person name="Cordum H."/>
            <person name="Cordes M."/>
            <person name="Courtney L."/>
            <person name="Courtney W."/>
            <person name="Dante M."/>
            <person name="Du H."/>
            <person name="Edwards J."/>
            <person name="Fryman J."/>
            <person name="Haakensen B."/>
            <person name="Lamar E."/>
            <person name="Latreille P."/>
            <person name="Leonard S."/>
            <person name="Meyer R."/>
            <person name="Mulvaney E."/>
            <person name="Ozersky P."/>
            <person name="Riley A."/>
            <person name="Strowmatt C."/>
            <person name="Wagner-McPherson C."/>
            <person name="Wollam A."/>
            <person name="Yoakum M."/>
            <person name="Bell M."/>
            <person name="Dedhia N."/>
            <person name="Parnell L."/>
            <person name="Shah R."/>
            <person name="Rodriguez M."/>
            <person name="See L.H."/>
            <person name="Vil D."/>
            <person name="Baker J."/>
            <person name="Kirchoff K."/>
            <person name="Toth K."/>
            <person name="King L."/>
            <person name="Bahret A."/>
            <person name="Miller B."/>
            <person name="Marra M."/>
            <person name="Martienssen R."/>
            <person name="McCombie W.R."/>
            <person name="Wilson R.K."/>
            <person name="Murphy G."/>
            <person name="Bancroft I."/>
            <person name="Volckaert G."/>
            <person name="Wambutt R."/>
            <person name="Dusterhoft A."/>
            <person name="Stiekema W."/>
            <person name="Pohl T."/>
            <person name="Entian K.D."/>
            <person name="Terryn N."/>
            <person name="Hartley N."/>
            <person name="Bent E."/>
            <person name="Johnson S."/>
            <person name="Langham S.A."/>
            <person name="McCullagh B."/>
            <person name="Robben J."/>
            <person name="Grymonprez B."/>
            <person name="Zimmermann W."/>
            <person name="Ramsperger U."/>
            <person name="Wedler H."/>
            <person name="Balke K."/>
            <person name="Wedler E."/>
            <person name="Peters S."/>
            <person name="van Staveren M."/>
            <person name="Dirkse W."/>
            <person name="Mooijman P."/>
            <person name="Lankhorst R.K."/>
            <person name="Weitzenegger T."/>
            <person name="Bothe G."/>
            <person name="Rose M."/>
            <person name="Hauf J."/>
            <person name="Berneiser S."/>
            <person name="Hempel S."/>
            <person name="Feldpausch M."/>
            <person name="Lamberth S."/>
            <person name="Villarroel R."/>
            <person name="Gielen J."/>
            <person name="Ardiles W."/>
            <person name="Bents O."/>
            <person name="Lemcke K."/>
            <person name="Kolesov G."/>
            <person name="Mayer K."/>
            <person name="Rudd S."/>
            <person name="Schoof H."/>
            <person name="Schueller C."/>
            <person name="Zaccaria P."/>
            <person name="Mewes H.W."/>
            <person name="Bevan M."/>
            <person name="Fransz P."/>
        </authorList>
    </citation>
    <scope>NUCLEOTIDE SEQUENCE [LARGE SCALE GENOMIC DNA]</scope>
    <source>
        <strain evidence="3">cv. Columbia</strain>
    </source>
</reference>
<dbReference type="RefSeq" id="NP_001332187.1">
    <property type="nucleotide sequence ID" value="NM_001344119.1"/>
</dbReference>
<dbReference type="AlphaFoldDB" id="A0A1P8BG62"/>
<organism evidence="2 3">
    <name type="scientific">Arabidopsis thaliana</name>
    <name type="common">Mouse-ear cress</name>
    <dbReference type="NCBI Taxonomy" id="3702"/>
    <lineage>
        <taxon>Eukaryota</taxon>
        <taxon>Viridiplantae</taxon>
        <taxon>Streptophyta</taxon>
        <taxon>Embryophyta</taxon>
        <taxon>Tracheophyta</taxon>
        <taxon>Spermatophyta</taxon>
        <taxon>Magnoliopsida</taxon>
        <taxon>eudicotyledons</taxon>
        <taxon>Gunneridae</taxon>
        <taxon>Pentapetalae</taxon>
        <taxon>rosids</taxon>
        <taxon>malvids</taxon>
        <taxon>Brassicales</taxon>
        <taxon>Brassicaceae</taxon>
        <taxon>Camelineae</taxon>
        <taxon>Arabidopsis</taxon>
    </lineage>
</organism>
<dbReference type="Araport" id="AT5G35927"/>
<dbReference type="TAIR" id="AT5G35927"/>
<reference evidence="3" key="2">
    <citation type="journal article" date="2017" name="Plant J.">
        <title>Araport11: a complete reannotation of the Arabidopsis thaliana reference genome.</title>
        <authorList>
            <person name="Cheng C.Y."/>
            <person name="Krishnakumar V."/>
            <person name="Chan A.P."/>
            <person name="Thibaud-Nissen F."/>
            <person name="Schobel S."/>
            <person name="Town C.D."/>
        </authorList>
    </citation>
    <scope>GENOME REANNOTATION</scope>
    <source>
        <strain evidence="3">cv. Columbia</strain>
    </source>
</reference>
<dbReference type="GeneID" id="28721217"/>
<dbReference type="KEGG" id="ath:AT5G35927"/>